<dbReference type="EMBL" id="JACHJP010000002">
    <property type="protein sequence ID" value="MBB4916121.1"/>
    <property type="molecule type" value="Genomic_DNA"/>
</dbReference>
<sequence>MSGTLTVSVVMLERSGRVLVPGGEEEREFLDRARLVAKRMPV</sequence>
<keyword evidence="2" id="KW-1185">Reference proteome</keyword>
<evidence type="ECO:0000313" key="1">
    <source>
        <dbReference type="EMBL" id="MBB4916121.1"/>
    </source>
</evidence>
<protein>
    <submittedName>
        <fullName evidence="1">Uncharacterized protein</fullName>
    </submittedName>
</protein>
<evidence type="ECO:0000313" key="2">
    <source>
        <dbReference type="Proteomes" id="UP000552644"/>
    </source>
</evidence>
<dbReference type="Proteomes" id="UP000552644">
    <property type="component" value="Unassembled WGS sequence"/>
</dbReference>
<dbReference type="RefSeq" id="WP_281401408.1">
    <property type="nucleotide sequence ID" value="NZ_JACHJP010000002.1"/>
</dbReference>
<name>A0A7W7QN67_9ACTN</name>
<reference evidence="1 2" key="1">
    <citation type="submission" date="2020-08" db="EMBL/GenBank/DDBJ databases">
        <title>Genomic Encyclopedia of Type Strains, Phase III (KMG-III): the genomes of soil and plant-associated and newly described type strains.</title>
        <authorList>
            <person name="Whitman W."/>
        </authorList>
    </citation>
    <scope>NUCLEOTIDE SEQUENCE [LARGE SCALE GENOMIC DNA]</scope>
    <source>
        <strain evidence="1 2">CECT 8840</strain>
    </source>
</reference>
<organism evidence="1 2">
    <name type="scientific">Streptosporangium saharense</name>
    <dbReference type="NCBI Taxonomy" id="1706840"/>
    <lineage>
        <taxon>Bacteria</taxon>
        <taxon>Bacillati</taxon>
        <taxon>Actinomycetota</taxon>
        <taxon>Actinomycetes</taxon>
        <taxon>Streptosporangiales</taxon>
        <taxon>Streptosporangiaceae</taxon>
        <taxon>Streptosporangium</taxon>
    </lineage>
</organism>
<accession>A0A7W7QN67</accession>
<comment type="caution">
    <text evidence="1">The sequence shown here is derived from an EMBL/GenBank/DDBJ whole genome shotgun (WGS) entry which is preliminary data.</text>
</comment>
<gene>
    <name evidence="1" type="ORF">FHS44_003206</name>
</gene>
<dbReference type="AlphaFoldDB" id="A0A7W7QN67"/>
<proteinExistence type="predicted"/>